<organism evidence="1 2">
    <name type="scientific">Hyphomonas chukchiensis</name>
    <dbReference type="NCBI Taxonomy" id="1280947"/>
    <lineage>
        <taxon>Bacteria</taxon>
        <taxon>Pseudomonadati</taxon>
        <taxon>Pseudomonadota</taxon>
        <taxon>Alphaproteobacteria</taxon>
        <taxon>Hyphomonadales</taxon>
        <taxon>Hyphomonadaceae</taxon>
        <taxon>Hyphomonas</taxon>
    </lineage>
</organism>
<keyword evidence="2" id="KW-1185">Reference proteome</keyword>
<reference evidence="1 2" key="1">
    <citation type="journal article" date="2014" name="Antonie Van Leeuwenhoek">
        <title>Hyphomonas beringensis sp. nov. and Hyphomonas chukchiensis sp. nov., isolated from surface seawater of the Bering Sea and Chukchi Sea.</title>
        <authorList>
            <person name="Li C."/>
            <person name="Lai Q."/>
            <person name="Li G."/>
            <person name="Dong C."/>
            <person name="Wang J."/>
            <person name="Liao Y."/>
            <person name="Shao Z."/>
        </authorList>
    </citation>
    <scope>NUCLEOTIDE SEQUENCE [LARGE SCALE GENOMIC DNA]</scope>
    <source>
        <strain evidence="1 2">BH-BN04-4</strain>
    </source>
</reference>
<evidence type="ECO:0000313" key="1">
    <source>
        <dbReference type="EMBL" id="KCZ61046.1"/>
    </source>
</evidence>
<dbReference type="PATRIC" id="fig|1280947.3.peg.298"/>
<gene>
    <name evidence="1" type="ORF">HY30_01515</name>
</gene>
<dbReference type="OrthoDB" id="7620410at2"/>
<dbReference type="AlphaFoldDB" id="A0A062US09"/>
<comment type="caution">
    <text evidence="1">The sequence shown here is derived from an EMBL/GenBank/DDBJ whole genome shotgun (WGS) entry which is preliminary data.</text>
</comment>
<dbReference type="RefSeq" id="WP_155839208.1">
    <property type="nucleotide sequence ID" value="NZ_AWFG01000001.1"/>
</dbReference>
<evidence type="ECO:0000313" key="2">
    <source>
        <dbReference type="Proteomes" id="UP000027190"/>
    </source>
</evidence>
<dbReference type="STRING" id="1280947.HY30_01515"/>
<accession>A0A062US09</accession>
<proteinExistence type="predicted"/>
<sequence length="47" mass="4943">MIAIAVFIRNLVLAGILAWLGLEFAPSEPDESADTSQAEPVVVSMLG</sequence>
<protein>
    <submittedName>
        <fullName evidence="1">Uncharacterized protein</fullName>
    </submittedName>
</protein>
<name>A0A062US09_9PROT</name>
<dbReference type="EMBL" id="AWFG01000001">
    <property type="protein sequence ID" value="KCZ61046.1"/>
    <property type="molecule type" value="Genomic_DNA"/>
</dbReference>
<dbReference type="Proteomes" id="UP000027190">
    <property type="component" value="Unassembled WGS sequence"/>
</dbReference>